<dbReference type="Proteomes" id="UP000316360">
    <property type="component" value="Unassembled WGS sequence"/>
</dbReference>
<evidence type="ECO:0000313" key="2">
    <source>
        <dbReference type="Proteomes" id="UP000316360"/>
    </source>
</evidence>
<proteinExistence type="predicted"/>
<sequence length="275" mass="31313">MKFKRNIIRIFFGFIFLFLLMPIGSEAGVSVIGGLSHEREVKVAETYQGVILIRNSAEEPQEVKVYQTDYLFFFDGRNLYGEPGKIARSNADWITFSPHRLTVPAKGTSAVNYTVKVPDDETLLGTYWSMFMVEGISKSSPEAINPEKGKVKIGVRQIMRYGIQMVTHIGDTGIRKLKFLKTKLLKEKEKRILQVDLENIGERWLIPFLWTELYDQEGRYMGKFEGGRLLIYPGTSVRFRIDLSEVLEGTYKALVVADSGGDDVFGITYTLKVQE</sequence>
<reference evidence="1 2" key="1">
    <citation type="submission" date="2019-03" db="EMBL/GenBank/DDBJ databases">
        <title>Metabolic potential of uncultured bacteria and archaea associated with petroleum seepage in deep-sea sediments.</title>
        <authorList>
            <person name="Dong X."/>
            <person name="Hubert C."/>
        </authorList>
    </citation>
    <scope>NUCLEOTIDE SEQUENCE [LARGE SCALE GENOMIC DNA]</scope>
    <source>
        <strain evidence="1">E44_bin7</strain>
    </source>
</reference>
<protein>
    <submittedName>
        <fullName evidence="1">Uncharacterized protein</fullName>
    </submittedName>
</protein>
<name>A0A523S4T8_UNCAE</name>
<dbReference type="AlphaFoldDB" id="A0A523S4T8"/>
<accession>A0A523S4T8</accession>
<gene>
    <name evidence="1" type="ORF">E3J84_00585</name>
</gene>
<comment type="caution">
    <text evidence="1">The sequence shown here is derived from an EMBL/GenBank/DDBJ whole genome shotgun (WGS) entry which is preliminary data.</text>
</comment>
<organism evidence="1 2">
    <name type="scientific">Aerophobetes bacterium</name>
    <dbReference type="NCBI Taxonomy" id="2030807"/>
    <lineage>
        <taxon>Bacteria</taxon>
        <taxon>Candidatus Aerophobota</taxon>
    </lineage>
</organism>
<dbReference type="EMBL" id="SOKJ01000032">
    <property type="protein sequence ID" value="TET13043.1"/>
    <property type="molecule type" value="Genomic_DNA"/>
</dbReference>
<evidence type="ECO:0000313" key="1">
    <source>
        <dbReference type="EMBL" id="TET13043.1"/>
    </source>
</evidence>